<evidence type="ECO:0000313" key="3">
    <source>
        <dbReference type="Proteomes" id="UP001177003"/>
    </source>
</evidence>
<feature type="region of interest" description="Disordered" evidence="1">
    <location>
        <begin position="1"/>
        <end position="24"/>
    </location>
</feature>
<proteinExistence type="predicted"/>
<evidence type="ECO:0000313" key="2">
    <source>
        <dbReference type="EMBL" id="CAI9298113.1"/>
    </source>
</evidence>
<protein>
    <submittedName>
        <fullName evidence="2">Uncharacterized protein</fullName>
    </submittedName>
</protein>
<dbReference type="EMBL" id="OX465084">
    <property type="protein sequence ID" value="CAI9298113.1"/>
    <property type="molecule type" value="Genomic_DNA"/>
</dbReference>
<dbReference type="AlphaFoldDB" id="A0AA35ZTK4"/>
<gene>
    <name evidence="2" type="ORF">LSALG_LOCUS36892</name>
</gene>
<reference evidence="2" key="1">
    <citation type="submission" date="2023-04" db="EMBL/GenBank/DDBJ databases">
        <authorList>
            <person name="Vijverberg K."/>
            <person name="Xiong W."/>
            <person name="Schranz E."/>
        </authorList>
    </citation>
    <scope>NUCLEOTIDE SEQUENCE</scope>
</reference>
<organism evidence="2 3">
    <name type="scientific">Lactuca saligna</name>
    <name type="common">Willowleaf lettuce</name>
    <dbReference type="NCBI Taxonomy" id="75948"/>
    <lineage>
        <taxon>Eukaryota</taxon>
        <taxon>Viridiplantae</taxon>
        <taxon>Streptophyta</taxon>
        <taxon>Embryophyta</taxon>
        <taxon>Tracheophyta</taxon>
        <taxon>Spermatophyta</taxon>
        <taxon>Magnoliopsida</taxon>
        <taxon>eudicotyledons</taxon>
        <taxon>Gunneridae</taxon>
        <taxon>Pentapetalae</taxon>
        <taxon>asterids</taxon>
        <taxon>campanulids</taxon>
        <taxon>Asterales</taxon>
        <taxon>Asteraceae</taxon>
        <taxon>Cichorioideae</taxon>
        <taxon>Cichorieae</taxon>
        <taxon>Lactucinae</taxon>
        <taxon>Lactuca</taxon>
    </lineage>
</organism>
<feature type="compositionally biased region" description="Low complexity" evidence="1">
    <location>
        <begin position="1"/>
        <end position="16"/>
    </location>
</feature>
<accession>A0AA35ZTK4</accession>
<sequence>MKFNWPSTSTNKPSTSNKEKMDEEMKKVLLRREADVDKDYKDFAFQRKPLDNYWDDIDRKKNWIVTTRQEIQYTKSSIHSGEEIVRKLNNELALREYNLEKPKKEVNAMKKEYLYEFLIWEEDE</sequence>
<keyword evidence="3" id="KW-1185">Reference proteome</keyword>
<evidence type="ECO:0000256" key="1">
    <source>
        <dbReference type="SAM" id="MobiDB-lite"/>
    </source>
</evidence>
<dbReference type="Proteomes" id="UP001177003">
    <property type="component" value="Chromosome 8"/>
</dbReference>
<name>A0AA35ZTK4_LACSI</name>